<dbReference type="Proteomes" id="UP000429607">
    <property type="component" value="Unassembled WGS sequence"/>
</dbReference>
<dbReference type="SUPFAM" id="SSF52799">
    <property type="entry name" value="(Phosphotyrosine protein) phosphatases II"/>
    <property type="match status" value="1"/>
</dbReference>
<dbReference type="OrthoDB" id="9979246at2759"/>
<dbReference type="EMBL" id="QXFU01001864">
    <property type="protein sequence ID" value="KAE8994206.1"/>
    <property type="molecule type" value="Genomic_DNA"/>
</dbReference>
<dbReference type="Gene3D" id="3.90.190.10">
    <property type="entry name" value="Protein tyrosine phosphatase superfamily"/>
    <property type="match status" value="1"/>
</dbReference>
<gene>
    <name evidence="2" type="ORF">PR001_g19646</name>
    <name evidence="1" type="ORF">PR002_g20003</name>
    <name evidence="3" type="ORF">PR003_g20615</name>
</gene>
<evidence type="ECO:0000313" key="5">
    <source>
        <dbReference type="Proteomes" id="UP000434957"/>
    </source>
</evidence>
<organism evidence="3 5">
    <name type="scientific">Phytophthora rubi</name>
    <dbReference type="NCBI Taxonomy" id="129364"/>
    <lineage>
        <taxon>Eukaryota</taxon>
        <taxon>Sar</taxon>
        <taxon>Stramenopiles</taxon>
        <taxon>Oomycota</taxon>
        <taxon>Peronosporomycetes</taxon>
        <taxon>Peronosporales</taxon>
        <taxon>Peronosporaceae</taxon>
        <taxon>Phytophthora</taxon>
    </lineage>
</organism>
<proteinExistence type="predicted"/>
<evidence type="ECO:0000313" key="3">
    <source>
        <dbReference type="EMBL" id="KAE9308982.1"/>
    </source>
</evidence>
<dbReference type="EMBL" id="QXFV01001850">
    <property type="protein sequence ID" value="KAE8997203.1"/>
    <property type="molecule type" value="Genomic_DNA"/>
</dbReference>
<evidence type="ECO:0000313" key="4">
    <source>
        <dbReference type="Proteomes" id="UP000429607"/>
    </source>
</evidence>
<dbReference type="Proteomes" id="UP000434957">
    <property type="component" value="Unassembled WGS sequence"/>
</dbReference>
<reference evidence="3 5" key="1">
    <citation type="submission" date="2018-08" db="EMBL/GenBank/DDBJ databases">
        <title>Genomic investigation of the strawberry pathogen Phytophthora fragariae indicates pathogenicity is determined by transcriptional variation in three key races.</title>
        <authorList>
            <person name="Adams T.M."/>
            <person name="Armitage A.D."/>
            <person name="Sobczyk M.K."/>
            <person name="Bates H.J."/>
            <person name="Dunwell J.M."/>
            <person name="Nellist C.F."/>
            <person name="Harrison R.J."/>
        </authorList>
    </citation>
    <scope>NUCLEOTIDE SEQUENCE [LARGE SCALE GENOMIC DNA]</scope>
    <source>
        <strain evidence="2 4">SCRP249</strain>
        <strain evidence="1 6">SCRP324</strain>
        <strain evidence="3 5">SCRP333</strain>
    </source>
</reference>
<dbReference type="AlphaFoldDB" id="A0A6A4DIC2"/>
<dbReference type="Proteomes" id="UP000435112">
    <property type="component" value="Unassembled WGS sequence"/>
</dbReference>
<evidence type="ECO:0000313" key="1">
    <source>
        <dbReference type="EMBL" id="KAE8994206.1"/>
    </source>
</evidence>
<protein>
    <recommendedName>
        <fullName evidence="7">Tyrosine-protein phosphatase domain-containing protein</fullName>
    </recommendedName>
</protein>
<evidence type="ECO:0008006" key="7">
    <source>
        <dbReference type="Google" id="ProtNLM"/>
    </source>
</evidence>
<dbReference type="EMBL" id="QXFT01001851">
    <property type="protein sequence ID" value="KAE9308982.1"/>
    <property type="molecule type" value="Genomic_DNA"/>
</dbReference>
<evidence type="ECO:0000313" key="6">
    <source>
        <dbReference type="Proteomes" id="UP000435112"/>
    </source>
</evidence>
<evidence type="ECO:0000313" key="2">
    <source>
        <dbReference type="EMBL" id="KAE8997203.1"/>
    </source>
</evidence>
<name>A0A6A4DIC2_9STRA</name>
<keyword evidence="5" id="KW-1185">Reference proteome</keyword>
<dbReference type="InterPro" id="IPR029021">
    <property type="entry name" value="Prot-tyrosine_phosphatase-like"/>
</dbReference>
<accession>A0A6A4DIC2</accession>
<comment type="caution">
    <text evidence="3">The sequence shown here is derived from an EMBL/GenBank/DDBJ whole genome shotgun (WGS) entry which is preliminary data.</text>
</comment>
<sequence length="262" mass="29215">MDLEDEELEAQMLNLRFCIAYWELALLLPVDGEGNDDALSWRRRVFREELAGFHQLVVNCVTRDDVMAHARASLRLAWQDCGLQPDVVAIQNWARVASEDARVGVLNDLQLVAPGIYIGSTDTLAFTELLHERHIQHLVYCTTTQQETRLSLNEGGGHVVELFELPRQQFEDLVARADGVEQLTSLSAASCTAMTRIACSLSSLKGVLLYCDSGVSTSIAMCAALLTTQYKLPLELVMSLIRAARRDISPSKHLRFQLELLS</sequence>